<gene>
    <name evidence="1" type="ORF">JHL16_21460</name>
</gene>
<name>A0ACC5R8Y1_9HYPH</name>
<organism evidence="1 2">
    <name type="scientific">Taklimakanibacter albus</name>
    <dbReference type="NCBI Taxonomy" id="2800327"/>
    <lineage>
        <taxon>Bacteria</taxon>
        <taxon>Pseudomonadati</taxon>
        <taxon>Pseudomonadota</taxon>
        <taxon>Alphaproteobacteria</taxon>
        <taxon>Hyphomicrobiales</taxon>
        <taxon>Aestuariivirgaceae</taxon>
        <taxon>Taklimakanibacter</taxon>
    </lineage>
</organism>
<sequence>MKHAGASSRRRRVCLVIAAVFTAIIFNRTLPAVADETSGLTRICRDLYRDWNKKLPHRAFAASKIVNGLQACDISWGWENQDRAIAKAISLCKRDDHMRNLKLGDTCRVIKVH</sequence>
<comment type="caution">
    <text evidence="1">The sequence shown here is derived from an EMBL/GenBank/DDBJ whole genome shotgun (WGS) entry which is preliminary data.</text>
</comment>
<keyword evidence="2" id="KW-1185">Reference proteome</keyword>
<evidence type="ECO:0000313" key="2">
    <source>
        <dbReference type="Proteomes" id="UP000616151"/>
    </source>
</evidence>
<reference evidence="1" key="1">
    <citation type="submission" date="2021-01" db="EMBL/GenBank/DDBJ databases">
        <authorList>
            <person name="Sun Q."/>
        </authorList>
    </citation>
    <scope>NUCLEOTIDE SEQUENCE</scope>
    <source>
        <strain evidence="1">YIM B02566</strain>
    </source>
</reference>
<dbReference type="EMBL" id="JAENHL010000007">
    <property type="protein sequence ID" value="MBK1868941.1"/>
    <property type="molecule type" value="Genomic_DNA"/>
</dbReference>
<proteinExistence type="predicted"/>
<protein>
    <submittedName>
        <fullName evidence="1">Uncharacterized protein</fullName>
    </submittedName>
</protein>
<dbReference type="Proteomes" id="UP000616151">
    <property type="component" value="Unassembled WGS sequence"/>
</dbReference>
<accession>A0ACC5R8Y1</accession>
<evidence type="ECO:0000313" key="1">
    <source>
        <dbReference type="EMBL" id="MBK1868941.1"/>
    </source>
</evidence>